<dbReference type="PANTHER" id="PTHR43272">
    <property type="entry name" value="LONG-CHAIN-FATTY-ACID--COA LIGASE"/>
    <property type="match status" value="1"/>
</dbReference>
<dbReference type="Pfam" id="PF23562">
    <property type="entry name" value="AMP-binding_C_3"/>
    <property type="match status" value="1"/>
</dbReference>
<evidence type="ECO:0000259" key="3">
    <source>
        <dbReference type="Pfam" id="PF00501"/>
    </source>
</evidence>
<reference evidence="4" key="1">
    <citation type="journal article" date="2015" name="Proc. Natl. Acad. Sci. U.S.A.">
        <title>Networks of energetic and metabolic interactions define dynamics in microbial communities.</title>
        <authorList>
            <person name="Embree M."/>
            <person name="Liu J.K."/>
            <person name="Al-Bassam M.M."/>
            <person name="Zengler K."/>
        </authorList>
    </citation>
    <scope>NUCLEOTIDE SEQUENCE</scope>
</reference>
<accession>A0A0W8FX54</accession>
<proteinExistence type="predicted"/>
<dbReference type="PANTHER" id="PTHR43272:SF33">
    <property type="entry name" value="AMP-BINDING DOMAIN-CONTAINING PROTEIN-RELATED"/>
    <property type="match status" value="1"/>
</dbReference>
<keyword evidence="1" id="KW-0547">Nucleotide-binding</keyword>
<dbReference type="GO" id="GO:0016020">
    <property type="term" value="C:membrane"/>
    <property type="evidence" value="ECO:0007669"/>
    <property type="project" value="TreeGrafter"/>
</dbReference>
<evidence type="ECO:0000256" key="1">
    <source>
        <dbReference type="ARBA" id="ARBA00022741"/>
    </source>
</evidence>
<feature type="domain" description="AMP-dependent synthetase/ligase" evidence="3">
    <location>
        <begin position="10"/>
        <end position="442"/>
    </location>
</feature>
<dbReference type="EMBL" id="LNQE01000677">
    <property type="protein sequence ID" value="KUG25480.1"/>
    <property type="molecule type" value="Genomic_DNA"/>
</dbReference>
<keyword evidence="2" id="KW-0067">ATP-binding</keyword>
<name>A0A0W8FX54_9ZZZZ</name>
<evidence type="ECO:0000256" key="2">
    <source>
        <dbReference type="ARBA" id="ARBA00022840"/>
    </source>
</evidence>
<dbReference type="InterPro" id="IPR000873">
    <property type="entry name" value="AMP-dep_synth/lig_dom"/>
</dbReference>
<dbReference type="GO" id="GO:0004467">
    <property type="term" value="F:long-chain fatty acid-CoA ligase activity"/>
    <property type="evidence" value="ECO:0007669"/>
    <property type="project" value="UniProtKB-EC"/>
</dbReference>
<dbReference type="GO" id="GO:0005524">
    <property type="term" value="F:ATP binding"/>
    <property type="evidence" value="ECO:0007669"/>
    <property type="project" value="UniProtKB-KW"/>
</dbReference>
<sequence>MKQRTLPNLFEESVKKYSNNPLMWEKISDKYVLLTYSEMKPLVYKFAAGLLNLGLKKGDRVALISEGRNDWVMSELAILYCGGVNVPISVKIDEPNDLKFRIAHSESKFVVVSKNHLHKIRRIKNDLPDLDKIIVLDNITDLQVDEISKDNIFKIGEEYLQDNEGFFNQTWQSIKEDDDANICYTSGTTADPKGIILTHRNYTANVEQATALLPIPESYVSLLILPWDHSFAHTAGIYTLMKNGASMASIQVGSTPIETLRNIPLNIKEIKPTFLLSVPALAKNFRKNIEAGIRAKGDKIEKLFNKALETAYDYNGLGCDRGKGLKKIKKPLISLYDKILFSKIRQGFGGRLEFFIGGGALLDIELQKFFYAIGMPMFQGYGLTEAAPIISANVPAQHKLGSSGKIVVNLEVKICNEDGLEVPVGQKGEIVCKGENVMKGYWKNEKATNETIKDGWLYTGDMGCLDKDGYLYVLGRFKSLLIASDGEKYSPEGIEEALVEKSNFIEQVMLHNNQNPYTIALIVPNKEAIKNELKKFSLTIQTKEGQKKAIEIVQKDIDKFKSGGEYENEFPERWLPATFALLGEGFTEQNQFMNSTLKMVRGKITEFYQNRIEFLYTPEGKDVYNHQNMKIVERFDG</sequence>
<comment type="caution">
    <text evidence="4">The sequence shown here is derived from an EMBL/GenBank/DDBJ whole genome shotgun (WGS) entry which is preliminary data.</text>
</comment>
<protein>
    <submittedName>
        <fullName evidence="4">Long-chain-fatty-acid--coa ligase</fullName>
        <ecNumber evidence="4">6.2.1.3</ecNumber>
    </submittedName>
</protein>
<dbReference type="AlphaFoldDB" id="A0A0W8FX54"/>
<organism evidence="4">
    <name type="scientific">hydrocarbon metagenome</name>
    <dbReference type="NCBI Taxonomy" id="938273"/>
    <lineage>
        <taxon>unclassified sequences</taxon>
        <taxon>metagenomes</taxon>
        <taxon>ecological metagenomes</taxon>
    </lineage>
</organism>
<dbReference type="Gene3D" id="3.40.50.12780">
    <property type="entry name" value="N-terminal domain of ligase-like"/>
    <property type="match status" value="1"/>
</dbReference>
<gene>
    <name evidence="4" type="ORF">ASZ90_004715</name>
</gene>
<dbReference type="EC" id="6.2.1.3" evidence="4"/>
<keyword evidence="4" id="KW-0436">Ligase</keyword>
<dbReference type="Pfam" id="PF00501">
    <property type="entry name" value="AMP-binding"/>
    <property type="match status" value="1"/>
</dbReference>
<evidence type="ECO:0000313" key="4">
    <source>
        <dbReference type="EMBL" id="KUG25480.1"/>
    </source>
</evidence>
<dbReference type="InterPro" id="IPR042099">
    <property type="entry name" value="ANL_N_sf"/>
</dbReference>
<dbReference type="SUPFAM" id="SSF56801">
    <property type="entry name" value="Acetyl-CoA synthetase-like"/>
    <property type="match status" value="1"/>
</dbReference>